<dbReference type="EMBL" id="AP028912">
    <property type="protein sequence ID" value="BES93109.1"/>
    <property type="molecule type" value="Genomic_DNA"/>
</dbReference>
<evidence type="ECO:0000256" key="2">
    <source>
        <dbReference type="SAM" id="SignalP"/>
    </source>
</evidence>
<feature type="signal peptide" evidence="2">
    <location>
        <begin position="1"/>
        <end position="20"/>
    </location>
</feature>
<proteinExistence type="predicted"/>
<keyword evidence="2" id="KW-0732">Signal</keyword>
<dbReference type="Proteomes" id="UP001307889">
    <property type="component" value="Chromosome 4"/>
</dbReference>
<name>A0ABN7ANV6_9HEMI</name>
<evidence type="ECO:0000256" key="1">
    <source>
        <dbReference type="SAM" id="MobiDB-lite"/>
    </source>
</evidence>
<accession>A0ABN7ANV6</accession>
<gene>
    <name evidence="3" type="ORF">NTJ_05918</name>
</gene>
<evidence type="ECO:0000313" key="3">
    <source>
        <dbReference type="EMBL" id="BES93109.1"/>
    </source>
</evidence>
<feature type="region of interest" description="Disordered" evidence="1">
    <location>
        <begin position="54"/>
        <end position="76"/>
    </location>
</feature>
<protein>
    <submittedName>
        <fullName evidence="3">Uncharacterized protein</fullName>
    </submittedName>
</protein>
<feature type="chain" id="PRO_5047434502" evidence="2">
    <location>
        <begin position="21"/>
        <end position="76"/>
    </location>
</feature>
<keyword evidence="4" id="KW-1185">Reference proteome</keyword>
<sequence>MNFVQVFSLILAIVLIGVAATENAEHDHHDHGTSHVKLSQKHKHGEHKFTYDIKHGKHGSAHGSAYPHGYGGFGSS</sequence>
<reference evidence="3 4" key="1">
    <citation type="submission" date="2023-09" db="EMBL/GenBank/DDBJ databases">
        <title>Nesidiocoris tenuis whole genome shotgun sequence.</title>
        <authorList>
            <person name="Shibata T."/>
            <person name="Shimoda M."/>
            <person name="Kobayashi T."/>
            <person name="Uehara T."/>
        </authorList>
    </citation>
    <scope>NUCLEOTIDE SEQUENCE [LARGE SCALE GENOMIC DNA]</scope>
    <source>
        <strain evidence="3 4">Japan</strain>
    </source>
</reference>
<organism evidence="3 4">
    <name type="scientific">Nesidiocoris tenuis</name>
    <dbReference type="NCBI Taxonomy" id="355587"/>
    <lineage>
        <taxon>Eukaryota</taxon>
        <taxon>Metazoa</taxon>
        <taxon>Ecdysozoa</taxon>
        <taxon>Arthropoda</taxon>
        <taxon>Hexapoda</taxon>
        <taxon>Insecta</taxon>
        <taxon>Pterygota</taxon>
        <taxon>Neoptera</taxon>
        <taxon>Paraneoptera</taxon>
        <taxon>Hemiptera</taxon>
        <taxon>Heteroptera</taxon>
        <taxon>Panheteroptera</taxon>
        <taxon>Cimicomorpha</taxon>
        <taxon>Miridae</taxon>
        <taxon>Dicyphina</taxon>
        <taxon>Nesidiocoris</taxon>
    </lineage>
</organism>
<evidence type="ECO:0000313" key="4">
    <source>
        <dbReference type="Proteomes" id="UP001307889"/>
    </source>
</evidence>